<dbReference type="GO" id="GO:0005198">
    <property type="term" value="F:structural molecule activity"/>
    <property type="evidence" value="ECO:0007669"/>
    <property type="project" value="InterPro"/>
</dbReference>
<reference evidence="2" key="1">
    <citation type="submission" date="2023-06" db="EMBL/GenBank/DDBJ databases">
        <title>Reference genome for the Northern bat (Eptesicus nilssonii), a most northern bat species.</title>
        <authorList>
            <person name="Laine V.N."/>
            <person name="Pulliainen A.T."/>
            <person name="Lilley T.M."/>
        </authorList>
    </citation>
    <scope>NUCLEOTIDE SEQUENCE</scope>
    <source>
        <strain evidence="2">BLF_Eptnil</strain>
        <tissue evidence="2">Kidney</tissue>
    </source>
</reference>
<dbReference type="AlphaFoldDB" id="A0AA40LL88"/>
<keyword evidence="1" id="KW-0416">Keratin</keyword>
<dbReference type="PANTHER" id="PTHR23239:SF349">
    <property type="entry name" value="KERATIN, TYPE I CYTOSKELETAL 18"/>
    <property type="match status" value="1"/>
</dbReference>
<organism evidence="2 3">
    <name type="scientific">Cnephaeus nilssonii</name>
    <name type="common">Northern bat</name>
    <name type="synonym">Eptesicus nilssonii</name>
    <dbReference type="NCBI Taxonomy" id="3371016"/>
    <lineage>
        <taxon>Eukaryota</taxon>
        <taxon>Metazoa</taxon>
        <taxon>Chordata</taxon>
        <taxon>Craniata</taxon>
        <taxon>Vertebrata</taxon>
        <taxon>Euteleostomi</taxon>
        <taxon>Mammalia</taxon>
        <taxon>Eutheria</taxon>
        <taxon>Laurasiatheria</taxon>
        <taxon>Chiroptera</taxon>
        <taxon>Yangochiroptera</taxon>
        <taxon>Vespertilionidae</taxon>
        <taxon>Cnephaeus</taxon>
    </lineage>
</organism>
<dbReference type="InterPro" id="IPR002957">
    <property type="entry name" value="Keratin_I"/>
</dbReference>
<comment type="caution">
    <text evidence="2">The sequence shown here is derived from an EMBL/GenBank/DDBJ whole genome shotgun (WGS) entry which is preliminary data.</text>
</comment>
<dbReference type="GO" id="GO:0045095">
    <property type="term" value="C:keratin filament"/>
    <property type="evidence" value="ECO:0007669"/>
    <property type="project" value="TreeGrafter"/>
</dbReference>
<dbReference type="EMBL" id="JAULJE010000013">
    <property type="protein sequence ID" value="KAK1336257.1"/>
    <property type="molecule type" value="Genomic_DNA"/>
</dbReference>
<proteinExistence type="predicted"/>
<dbReference type="Proteomes" id="UP001177744">
    <property type="component" value="Unassembled WGS sequence"/>
</dbReference>
<keyword evidence="3" id="KW-1185">Reference proteome</keyword>
<evidence type="ECO:0000313" key="2">
    <source>
        <dbReference type="EMBL" id="KAK1336257.1"/>
    </source>
</evidence>
<sequence length="131" mass="14998">MSFSTRSSFSNNHWPESIQELEAQALGSLCPTPQCAGWLRVWGPGWRDGWTSGVRSLKADKWRPESKIRKHLEKKGPQVRDWGHYFKTNENLRAQIFVSSLDNGHTVLQIENAYLIAGDFRVKSEIELAMP</sequence>
<evidence type="ECO:0000313" key="3">
    <source>
        <dbReference type="Proteomes" id="UP001177744"/>
    </source>
</evidence>
<protein>
    <submittedName>
        <fullName evidence="2">Uncharacterized protein</fullName>
    </submittedName>
</protein>
<gene>
    <name evidence="2" type="ORF">QTO34_004062</name>
</gene>
<dbReference type="PANTHER" id="PTHR23239">
    <property type="entry name" value="INTERMEDIATE FILAMENT"/>
    <property type="match status" value="1"/>
</dbReference>
<name>A0AA40LL88_CNENI</name>
<evidence type="ECO:0000256" key="1">
    <source>
        <dbReference type="ARBA" id="ARBA00022744"/>
    </source>
</evidence>
<accession>A0AA40LL88</accession>
<dbReference type="GO" id="GO:0045104">
    <property type="term" value="P:intermediate filament cytoskeleton organization"/>
    <property type="evidence" value="ECO:0007669"/>
    <property type="project" value="TreeGrafter"/>
</dbReference>